<evidence type="ECO:0000256" key="1">
    <source>
        <dbReference type="ARBA" id="ARBA00022692"/>
    </source>
</evidence>
<keyword evidence="2 4" id="KW-1133">Transmembrane helix</keyword>
<reference evidence="5" key="4">
    <citation type="submission" date="2025-09" db="UniProtKB">
        <authorList>
            <consortium name="Ensembl"/>
        </authorList>
    </citation>
    <scope>IDENTIFICATION</scope>
</reference>
<dbReference type="Pfam" id="PF04145">
    <property type="entry name" value="Ctr"/>
    <property type="match status" value="1"/>
</dbReference>
<keyword evidence="4" id="KW-0406">Ion transport</keyword>
<keyword evidence="4" id="KW-0813">Transport</keyword>
<sequence>MGNMMSMEGTMMMTMTFTNQLPFFLLLKSIEIRNNMELAIAGFIMFLLGVFYEFLKHYRLCLASMTTCPVSCCSCNEQHSDIKESKSNESIVRTKLVVKQPIRNGLPKIDDSRMDTEVRIKKEKQREDSSPIPHGTLVTIHLIETLVHGVQLLVSYVIMLSVMTYNVSIVICILAGCMVGYFTSNWPERGRRRKARRNDIMTRQTDCH</sequence>
<keyword evidence="6" id="KW-1185">Reference proteome</keyword>
<dbReference type="GeneTree" id="ENSGT00940000165783"/>
<comment type="subcellular location">
    <subcellularLocation>
        <location evidence="4">Membrane</location>
        <topology evidence="4">Multi-pass membrane protein</topology>
    </subcellularLocation>
</comment>
<dbReference type="PANTHER" id="PTHR12483">
    <property type="entry name" value="SOLUTE CARRIER FAMILY 31 COPPER TRANSPORTERS"/>
    <property type="match status" value="1"/>
</dbReference>
<dbReference type="GO" id="GO:0005375">
    <property type="term" value="F:copper ion transmembrane transporter activity"/>
    <property type="evidence" value="ECO:0007669"/>
    <property type="project" value="UniProtKB-UniRule"/>
</dbReference>
<reference evidence="5" key="3">
    <citation type="submission" date="2025-08" db="UniProtKB">
        <authorList>
            <consortium name="Ensembl"/>
        </authorList>
    </citation>
    <scope>IDENTIFICATION</scope>
</reference>
<dbReference type="HOGENOM" id="CLU_1140184_0_0_1"/>
<dbReference type="PANTHER" id="PTHR12483:SF115">
    <property type="entry name" value="COPPER TRANSPORT PROTEIN"/>
    <property type="match status" value="1"/>
</dbReference>
<evidence type="ECO:0000313" key="6">
    <source>
        <dbReference type="Proteomes" id="UP000008144"/>
    </source>
</evidence>
<dbReference type="InParanoid" id="F6RWM4"/>
<keyword evidence="3 4" id="KW-0472">Membrane</keyword>
<feature type="transmembrane region" description="Helical" evidence="4">
    <location>
        <begin position="39"/>
        <end position="55"/>
    </location>
</feature>
<dbReference type="InterPro" id="IPR007274">
    <property type="entry name" value="Cop_transporter"/>
</dbReference>
<accession>F6RWM4</accession>
<dbReference type="GO" id="GO:0016020">
    <property type="term" value="C:membrane"/>
    <property type="evidence" value="ECO:0007669"/>
    <property type="project" value="UniProtKB-SubCell"/>
</dbReference>
<evidence type="ECO:0000256" key="3">
    <source>
        <dbReference type="ARBA" id="ARBA00023136"/>
    </source>
</evidence>
<organism evidence="5 6">
    <name type="scientific">Ciona intestinalis</name>
    <name type="common">Transparent sea squirt</name>
    <name type="synonym">Ascidia intestinalis</name>
    <dbReference type="NCBI Taxonomy" id="7719"/>
    <lineage>
        <taxon>Eukaryota</taxon>
        <taxon>Metazoa</taxon>
        <taxon>Chordata</taxon>
        <taxon>Tunicata</taxon>
        <taxon>Ascidiacea</taxon>
        <taxon>Phlebobranchia</taxon>
        <taxon>Cionidae</taxon>
        <taxon>Ciona</taxon>
    </lineage>
</organism>
<comment type="similarity">
    <text evidence="4">Belongs to the copper transporter (Ctr) (TC 1.A.56) family. SLC31A subfamily.</text>
</comment>
<reference evidence="5" key="2">
    <citation type="journal article" date="2008" name="Genome Biol.">
        <title>Improved genome assembly and evidence-based global gene model set for the chordate Ciona intestinalis: new insight into intron and operon populations.</title>
        <authorList>
            <person name="Satou Y."/>
            <person name="Mineta K."/>
            <person name="Ogasawara M."/>
            <person name="Sasakura Y."/>
            <person name="Shoguchi E."/>
            <person name="Ueno K."/>
            <person name="Yamada L."/>
            <person name="Matsumoto J."/>
            <person name="Wasserscheid J."/>
            <person name="Dewar K."/>
            <person name="Wiley G.B."/>
            <person name="Macmil S.L."/>
            <person name="Roe B.A."/>
            <person name="Zeller R.W."/>
            <person name="Hastings K.E."/>
            <person name="Lemaire P."/>
            <person name="Lindquist E."/>
            <person name="Endo T."/>
            <person name="Hotta K."/>
            <person name="Inaba K."/>
        </authorList>
    </citation>
    <scope>NUCLEOTIDE SEQUENCE [LARGE SCALE GENOMIC DNA]</scope>
    <source>
        <strain evidence="5">wild type</strain>
    </source>
</reference>
<evidence type="ECO:0000256" key="4">
    <source>
        <dbReference type="RuleBase" id="RU367022"/>
    </source>
</evidence>
<feature type="transmembrane region" description="Helical" evidence="4">
    <location>
        <begin position="165"/>
        <end position="184"/>
    </location>
</feature>
<proteinExistence type="inferred from homology"/>
<name>F6RWM4_CIOIN</name>
<reference evidence="6" key="1">
    <citation type="journal article" date="2002" name="Science">
        <title>The draft genome of Ciona intestinalis: insights into chordate and vertebrate origins.</title>
        <authorList>
            <person name="Dehal P."/>
            <person name="Satou Y."/>
            <person name="Campbell R.K."/>
            <person name="Chapman J."/>
            <person name="Degnan B."/>
            <person name="De Tomaso A."/>
            <person name="Davidson B."/>
            <person name="Di Gregorio A."/>
            <person name="Gelpke M."/>
            <person name="Goodstein D.M."/>
            <person name="Harafuji N."/>
            <person name="Hastings K.E."/>
            <person name="Ho I."/>
            <person name="Hotta K."/>
            <person name="Huang W."/>
            <person name="Kawashima T."/>
            <person name="Lemaire P."/>
            <person name="Martinez D."/>
            <person name="Meinertzhagen I.A."/>
            <person name="Necula S."/>
            <person name="Nonaka M."/>
            <person name="Putnam N."/>
            <person name="Rash S."/>
            <person name="Saiga H."/>
            <person name="Satake M."/>
            <person name="Terry A."/>
            <person name="Yamada L."/>
            <person name="Wang H.G."/>
            <person name="Awazu S."/>
            <person name="Azumi K."/>
            <person name="Boore J."/>
            <person name="Branno M."/>
            <person name="Chin-Bow S."/>
            <person name="DeSantis R."/>
            <person name="Doyle S."/>
            <person name="Francino P."/>
            <person name="Keys D.N."/>
            <person name="Haga S."/>
            <person name="Hayashi H."/>
            <person name="Hino K."/>
            <person name="Imai K.S."/>
            <person name="Inaba K."/>
            <person name="Kano S."/>
            <person name="Kobayashi K."/>
            <person name="Kobayashi M."/>
            <person name="Lee B.I."/>
            <person name="Makabe K.W."/>
            <person name="Manohar C."/>
            <person name="Matassi G."/>
            <person name="Medina M."/>
            <person name="Mochizuki Y."/>
            <person name="Mount S."/>
            <person name="Morishita T."/>
            <person name="Miura S."/>
            <person name="Nakayama A."/>
            <person name="Nishizaka S."/>
            <person name="Nomoto H."/>
            <person name="Ohta F."/>
            <person name="Oishi K."/>
            <person name="Rigoutsos I."/>
            <person name="Sano M."/>
            <person name="Sasaki A."/>
            <person name="Sasakura Y."/>
            <person name="Shoguchi E."/>
            <person name="Shin-i T."/>
            <person name="Spagnuolo A."/>
            <person name="Stainier D."/>
            <person name="Suzuki M.M."/>
            <person name="Tassy O."/>
            <person name="Takatori N."/>
            <person name="Tokuoka M."/>
            <person name="Yagi K."/>
            <person name="Yoshizaki F."/>
            <person name="Wada S."/>
            <person name="Zhang C."/>
            <person name="Hyatt P.D."/>
            <person name="Larimer F."/>
            <person name="Detter C."/>
            <person name="Doggett N."/>
            <person name="Glavina T."/>
            <person name="Hawkins T."/>
            <person name="Richardson P."/>
            <person name="Lucas S."/>
            <person name="Kohara Y."/>
            <person name="Levine M."/>
            <person name="Satoh N."/>
            <person name="Rokhsar D.S."/>
        </authorList>
    </citation>
    <scope>NUCLEOTIDE SEQUENCE [LARGE SCALE GENOMIC DNA]</scope>
</reference>
<dbReference type="EMBL" id="EAAA01002383">
    <property type="status" value="NOT_ANNOTATED_CDS"/>
    <property type="molecule type" value="Genomic_DNA"/>
</dbReference>
<keyword evidence="1 4" id="KW-0812">Transmembrane</keyword>
<dbReference type="Ensembl" id="ENSCINT00000022886.2">
    <property type="protein sequence ID" value="ENSCINP00000022640.2"/>
    <property type="gene ID" value="ENSCING00000012002.2"/>
</dbReference>
<evidence type="ECO:0000313" key="5">
    <source>
        <dbReference type="Ensembl" id="ENSCINP00000022640.2"/>
    </source>
</evidence>
<protein>
    <recommendedName>
        <fullName evidence="4">Copper transport protein</fullName>
    </recommendedName>
</protein>
<dbReference type="Proteomes" id="UP000008144">
    <property type="component" value="Chromosome 7"/>
</dbReference>
<dbReference type="AlphaFoldDB" id="F6RWM4"/>
<keyword evidence="4" id="KW-0187">Copper transport</keyword>
<keyword evidence="4" id="KW-0186">Copper</keyword>
<evidence type="ECO:0000256" key="2">
    <source>
        <dbReference type="ARBA" id="ARBA00022989"/>
    </source>
</evidence>
<dbReference type="OMA" id="GNMMSMD"/>